<organism evidence="2 3">
    <name type="scientific">Evansella alkalicola</name>
    <dbReference type="NCBI Taxonomy" id="745819"/>
    <lineage>
        <taxon>Bacteria</taxon>
        <taxon>Bacillati</taxon>
        <taxon>Bacillota</taxon>
        <taxon>Bacilli</taxon>
        <taxon>Bacillales</taxon>
        <taxon>Bacillaceae</taxon>
        <taxon>Evansella</taxon>
    </lineage>
</organism>
<feature type="region of interest" description="Disordered" evidence="1">
    <location>
        <begin position="126"/>
        <end position="157"/>
    </location>
</feature>
<protein>
    <submittedName>
        <fullName evidence="2">DUF177 domain-containing protein</fullName>
    </submittedName>
</protein>
<name>A0ABS6JPH1_9BACI</name>
<gene>
    <name evidence="2" type="ORF">KS407_03255</name>
</gene>
<dbReference type="RefSeq" id="WP_088075816.1">
    <property type="nucleotide sequence ID" value="NZ_JAHQCR010000017.1"/>
</dbReference>
<dbReference type="InterPro" id="IPR003772">
    <property type="entry name" value="YceD"/>
</dbReference>
<dbReference type="Proteomes" id="UP000790580">
    <property type="component" value="Unassembled WGS sequence"/>
</dbReference>
<evidence type="ECO:0000256" key="1">
    <source>
        <dbReference type="SAM" id="MobiDB-lite"/>
    </source>
</evidence>
<reference evidence="2 3" key="1">
    <citation type="submission" date="2021-06" db="EMBL/GenBank/DDBJ databases">
        <title>Bacillus sp. RD4P76, an endophyte from a halophyte.</title>
        <authorList>
            <person name="Sun J.-Q."/>
        </authorList>
    </citation>
    <scope>NUCLEOTIDE SEQUENCE [LARGE SCALE GENOMIC DNA]</scope>
    <source>
        <strain evidence="2 3">JCM 17098</strain>
    </source>
</reference>
<comment type="caution">
    <text evidence="2">The sequence shown here is derived from an EMBL/GenBank/DDBJ whole genome shotgun (WGS) entry which is preliminary data.</text>
</comment>
<dbReference type="Pfam" id="PF02620">
    <property type="entry name" value="YceD"/>
    <property type="match status" value="1"/>
</dbReference>
<accession>A0ABS6JPH1</accession>
<proteinExistence type="predicted"/>
<evidence type="ECO:0000313" key="2">
    <source>
        <dbReference type="EMBL" id="MBU9720459.1"/>
    </source>
</evidence>
<keyword evidence="3" id="KW-1185">Reference proteome</keyword>
<sequence length="169" mass="19683">MKWSVQQLLPFKEKGLHIDESVNLSELKEIDREIRDISPVRVTGDAYFSKQAITFRLVISGTMTLPCARTLNDVDYPFTIEATEIFQLDEWATFDEEDEVHEVKENTVDLFPYVKERILLEKPMQVFSDKDEGPAPATGHGWELKDESDEEDNKIDPRLKDLQKFFDEK</sequence>
<evidence type="ECO:0000313" key="3">
    <source>
        <dbReference type="Proteomes" id="UP000790580"/>
    </source>
</evidence>
<dbReference type="EMBL" id="JAHQCR010000017">
    <property type="protein sequence ID" value="MBU9720459.1"/>
    <property type="molecule type" value="Genomic_DNA"/>
</dbReference>